<organism evidence="2 3">
    <name type="scientific">Ceratopteris richardii</name>
    <name type="common">Triangle waterfern</name>
    <dbReference type="NCBI Taxonomy" id="49495"/>
    <lineage>
        <taxon>Eukaryota</taxon>
        <taxon>Viridiplantae</taxon>
        <taxon>Streptophyta</taxon>
        <taxon>Embryophyta</taxon>
        <taxon>Tracheophyta</taxon>
        <taxon>Polypodiopsida</taxon>
        <taxon>Polypodiidae</taxon>
        <taxon>Polypodiales</taxon>
        <taxon>Pteridineae</taxon>
        <taxon>Pteridaceae</taxon>
        <taxon>Parkerioideae</taxon>
        <taxon>Ceratopteris</taxon>
    </lineage>
</organism>
<evidence type="ECO:0000256" key="1">
    <source>
        <dbReference type="SAM" id="Phobius"/>
    </source>
</evidence>
<evidence type="ECO:0000313" key="3">
    <source>
        <dbReference type="Proteomes" id="UP000825935"/>
    </source>
</evidence>
<dbReference type="EMBL" id="CM035424">
    <property type="protein sequence ID" value="KAH7352677.1"/>
    <property type="molecule type" value="Genomic_DNA"/>
</dbReference>
<comment type="caution">
    <text evidence="2">The sequence shown here is derived from an EMBL/GenBank/DDBJ whole genome shotgun (WGS) entry which is preliminary data.</text>
</comment>
<sequence>MGKSVSESLAKASAVNTLDCSHGYKSKCELSVVSQRGWHSESHLVSGQNEEVLWCNYWKLLSRGFQLAPQAKEPDMESPIINLYGQSLDEKGLILPSSKYREVDVEEPERLAEALCHSQTRARNAEKQATDALTDKARLVKLLDREAISCHAYKERVRLLEVENSWLKACPNHKKVELPGIQNASKMGPHCKFYKQGMSNKSTLEPITVGLAFALGLSCASVGFMVGCCMGLIGFSK</sequence>
<dbReference type="PANTHER" id="PTHR33868:SF2">
    <property type="entry name" value="EXPRESSED PROTEIN"/>
    <property type="match status" value="1"/>
</dbReference>
<name>A0A8T2SMP5_CERRI</name>
<proteinExistence type="predicted"/>
<protein>
    <submittedName>
        <fullName evidence="2">Uncharacterized protein</fullName>
    </submittedName>
</protein>
<keyword evidence="1" id="KW-0812">Transmembrane</keyword>
<keyword evidence="1" id="KW-0472">Membrane</keyword>
<keyword evidence="3" id="KW-1185">Reference proteome</keyword>
<feature type="transmembrane region" description="Helical" evidence="1">
    <location>
        <begin position="209"/>
        <end position="235"/>
    </location>
</feature>
<dbReference type="AlphaFoldDB" id="A0A8T2SMP5"/>
<dbReference type="OrthoDB" id="1920951at2759"/>
<reference evidence="2" key="1">
    <citation type="submission" date="2021-08" db="EMBL/GenBank/DDBJ databases">
        <title>WGS assembly of Ceratopteris richardii.</title>
        <authorList>
            <person name="Marchant D.B."/>
            <person name="Chen G."/>
            <person name="Jenkins J."/>
            <person name="Shu S."/>
            <person name="Leebens-Mack J."/>
            <person name="Grimwood J."/>
            <person name="Schmutz J."/>
            <person name="Soltis P."/>
            <person name="Soltis D."/>
            <person name="Chen Z.-H."/>
        </authorList>
    </citation>
    <scope>NUCLEOTIDE SEQUENCE</scope>
    <source>
        <strain evidence="2">Whitten #5841</strain>
        <tissue evidence="2">Leaf</tissue>
    </source>
</reference>
<keyword evidence="1" id="KW-1133">Transmembrane helix</keyword>
<evidence type="ECO:0000313" key="2">
    <source>
        <dbReference type="EMBL" id="KAH7352677.1"/>
    </source>
</evidence>
<dbReference type="Proteomes" id="UP000825935">
    <property type="component" value="Chromosome 19"/>
</dbReference>
<dbReference type="PANTHER" id="PTHR33868">
    <property type="entry name" value="EXPRESSED PROTEIN"/>
    <property type="match status" value="1"/>
</dbReference>
<gene>
    <name evidence="2" type="ORF">KP509_19G058000</name>
</gene>
<accession>A0A8T2SMP5</accession>